<gene>
    <name evidence="2" type="ORF">EH32_15220</name>
</gene>
<dbReference type="KEGG" id="elq:Ga0102493_112231"/>
<organism evidence="2 3">
    <name type="scientific">Erythrobacter litoralis</name>
    <dbReference type="NCBI Taxonomy" id="39960"/>
    <lineage>
        <taxon>Bacteria</taxon>
        <taxon>Pseudomonadati</taxon>
        <taxon>Pseudomonadota</taxon>
        <taxon>Alphaproteobacteria</taxon>
        <taxon>Sphingomonadales</taxon>
        <taxon>Erythrobacteraceae</taxon>
        <taxon>Erythrobacter/Porphyrobacter group</taxon>
        <taxon>Erythrobacter</taxon>
    </lineage>
</organism>
<proteinExistence type="predicted"/>
<accession>A0A074N3W6</accession>
<dbReference type="Proteomes" id="UP000027866">
    <property type="component" value="Unassembled WGS sequence"/>
</dbReference>
<dbReference type="SUPFAM" id="SSF82153">
    <property type="entry name" value="FAS1 domain"/>
    <property type="match status" value="1"/>
</dbReference>
<evidence type="ECO:0000313" key="2">
    <source>
        <dbReference type="EMBL" id="KEO92607.1"/>
    </source>
</evidence>
<sequence length="192" mass="19363">MNNRTGVTGLLTALALTLAACDEEAGDIAASETPVMKEAGTLAEAIAGENSLSKARDAFERTGLAGILEGPASYTVLVPTDEAFGALGSAGNDVFENEENGAIAAAVLRSHIIPGALDPDSIGQALPDADGEATMTNFAGEVLVFSRKDDRLVVATDGGREATLAGTAIRAGNGVVIPIDTVLVDPSQLPGS</sequence>
<dbReference type="PANTHER" id="PTHR10900">
    <property type="entry name" value="PERIOSTIN-RELATED"/>
    <property type="match status" value="1"/>
</dbReference>
<feature type="domain" description="FAS1" evidence="1">
    <location>
        <begin position="39"/>
        <end position="183"/>
    </location>
</feature>
<dbReference type="InterPro" id="IPR000782">
    <property type="entry name" value="FAS1_domain"/>
</dbReference>
<dbReference type="PANTHER" id="PTHR10900:SF77">
    <property type="entry name" value="FI19380P1"/>
    <property type="match status" value="1"/>
</dbReference>
<dbReference type="PATRIC" id="fig|39960.10.peg.1325"/>
<dbReference type="RefSeq" id="WP_051698168.1">
    <property type="nucleotide sequence ID" value="NZ_CP017057.1"/>
</dbReference>
<dbReference type="InterPro" id="IPR050904">
    <property type="entry name" value="Adhesion/Biosynth-related"/>
</dbReference>
<dbReference type="PROSITE" id="PS50213">
    <property type="entry name" value="FAS1"/>
    <property type="match status" value="1"/>
</dbReference>
<dbReference type="InterPro" id="IPR036378">
    <property type="entry name" value="FAS1_dom_sf"/>
</dbReference>
<name>A0A074N3W6_9SPHN</name>
<dbReference type="PROSITE" id="PS51257">
    <property type="entry name" value="PROKAR_LIPOPROTEIN"/>
    <property type="match status" value="1"/>
</dbReference>
<dbReference type="SMART" id="SM00554">
    <property type="entry name" value="FAS1"/>
    <property type="match status" value="1"/>
</dbReference>
<dbReference type="AlphaFoldDB" id="A0A074N3W6"/>
<dbReference type="EMBL" id="JMIX01000009">
    <property type="protein sequence ID" value="KEO92607.1"/>
    <property type="molecule type" value="Genomic_DNA"/>
</dbReference>
<dbReference type="Gene3D" id="2.30.180.10">
    <property type="entry name" value="FAS1 domain"/>
    <property type="match status" value="1"/>
</dbReference>
<evidence type="ECO:0000313" key="3">
    <source>
        <dbReference type="Proteomes" id="UP000027866"/>
    </source>
</evidence>
<keyword evidence="3" id="KW-1185">Reference proteome</keyword>
<reference evidence="2 3" key="1">
    <citation type="submission" date="2014-04" db="EMBL/GenBank/DDBJ databases">
        <title>A comprehensive comparison of genomes of Erythrobacter spp. Strains.</title>
        <authorList>
            <person name="Zheng Q."/>
        </authorList>
    </citation>
    <scope>NUCLEOTIDE SEQUENCE [LARGE SCALE GENOMIC DNA]</scope>
    <source>
        <strain evidence="2 3">DSM 8509</strain>
    </source>
</reference>
<dbReference type="GO" id="GO:0005615">
    <property type="term" value="C:extracellular space"/>
    <property type="evidence" value="ECO:0007669"/>
    <property type="project" value="TreeGrafter"/>
</dbReference>
<protein>
    <recommendedName>
        <fullName evidence="1">FAS1 domain-containing protein</fullName>
    </recommendedName>
</protein>
<dbReference type="Pfam" id="PF02469">
    <property type="entry name" value="Fasciclin"/>
    <property type="match status" value="1"/>
</dbReference>
<comment type="caution">
    <text evidence="2">The sequence shown here is derived from an EMBL/GenBank/DDBJ whole genome shotgun (WGS) entry which is preliminary data.</text>
</comment>
<evidence type="ECO:0000259" key="1">
    <source>
        <dbReference type="PROSITE" id="PS50213"/>
    </source>
</evidence>